<feature type="transmembrane region" description="Helical" evidence="10">
    <location>
        <begin position="321"/>
        <end position="343"/>
    </location>
</feature>
<evidence type="ECO:0000256" key="3">
    <source>
        <dbReference type="ARBA" id="ARBA00022989"/>
    </source>
</evidence>
<evidence type="ECO:0000256" key="2">
    <source>
        <dbReference type="ARBA" id="ARBA00022692"/>
    </source>
</evidence>
<dbReference type="PANTHER" id="PTHR24243">
    <property type="entry name" value="G-PROTEIN COUPLED RECEPTOR"/>
    <property type="match status" value="1"/>
</dbReference>
<gene>
    <name evidence="12" type="ORF">QR680_017574</name>
</gene>
<keyword evidence="13" id="KW-1185">Reference proteome</keyword>
<feature type="transmembrane region" description="Helical" evidence="10">
    <location>
        <begin position="82"/>
        <end position="103"/>
    </location>
</feature>
<comment type="subcellular location">
    <subcellularLocation>
        <location evidence="1">Membrane</location>
        <topology evidence="1">Multi-pass membrane protein</topology>
    </subcellularLocation>
</comment>
<sequence length="464" mass="52407">MSSLRSCSTEPRAMANHSALLLATMAEDSDFDDSEPLLNLSPIRAFFIVAYAAVFLSSIVGNTVILIVLLLNSSMRTITNFFLGNLAIADLLVGIFCVLPNAVHFVLLSHGTWPFGELMCHCYVYIIHLIPNSSAGILVLLSIERFIAVLRPMLVHHLMTKTVLAIAAVLCWLISGLMNLPYFFAVRYIDSPRYGNGSTYSICTRKHIQFQDFDVLKVVTTVNFVFWYMVPLGLLGCIYITIGVALLRSTGDGAVARSSLRSSKSNQSQMTKKKSAYQSLGENIRETSKRLLSSKCRDADEEANEQRRSTSIEAIDSRRKVIRLVSVIVISFALLSFPRYSYLIWSVWRDNSVPRCLNCVFTLIHPLTFLLLFINSGINPLLYAFLSVRFRTAIKETFFCHSQREKKQSKIVMGLRGNHANNDHENIPIARRQRYFELMHSRRADKTSPTGEPLVPRKEMQTML</sequence>
<keyword evidence="5 10" id="KW-0472">Membrane</keyword>
<evidence type="ECO:0000259" key="11">
    <source>
        <dbReference type="PROSITE" id="PS50262"/>
    </source>
</evidence>
<feature type="transmembrane region" description="Helical" evidence="10">
    <location>
        <begin position="45"/>
        <end position="70"/>
    </location>
</feature>
<proteinExistence type="inferred from homology"/>
<feature type="region of interest" description="Disordered" evidence="9">
    <location>
        <begin position="442"/>
        <end position="464"/>
    </location>
</feature>
<reference evidence="12" key="1">
    <citation type="submission" date="2023-06" db="EMBL/GenBank/DDBJ databases">
        <title>Genomic analysis of the entomopathogenic nematode Steinernema hermaphroditum.</title>
        <authorList>
            <person name="Schwarz E.M."/>
            <person name="Heppert J.K."/>
            <person name="Baniya A."/>
            <person name="Schwartz H.T."/>
            <person name="Tan C.-H."/>
            <person name="Antoshechkin I."/>
            <person name="Sternberg P.W."/>
            <person name="Goodrich-Blair H."/>
            <person name="Dillman A.R."/>
        </authorList>
    </citation>
    <scope>NUCLEOTIDE SEQUENCE</scope>
    <source>
        <strain evidence="12">PS9179</strain>
        <tissue evidence="12">Whole animal</tissue>
    </source>
</reference>
<feature type="compositionally biased region" description="Low complexity" evidence="9">
    <location>
        <begin position="260"/>
        <end position="269"/>
    </location>
</feature>
<dbReference type="PROSITE" id="PS50262">
    <property type="entry name" value="G_PROTEIN_RECEP_F1_2"/>
    <property type="match status" value="1"/>
</dbReference>
<feature type="transmembrane region" description="Helical" evidence="10">
    <location>
        <begin position="363"/>
        <end position="386"/>
    </location>
</feature>
<dbReference type="PROSITE" id="PS00237">
    <property type="entry name" value="G_PROTEIN_RECEP_F1_1"/>
    <property type="match status" value="1"/>
</dbReference>
<feature type="compositionally biased region" description="Basic and acidic residues" evidence="9">
    <location>
        <begin position="455"/>
        <end position="464"/>
    </location>
</feature>
<evidence type="ECO:0000256" key="10">
    <source>
        <dbReference type="SAM" id="Phobius"/>
    </source>
</evidence>
<dbReference type="Proteomes" id="UP001175271">
    <property type="component" value="Unassembled WGS sequence"/>
</dbReference>
<dbReference type="InterPro" id="IPR017452">
    <property type="entry name" value="GPCR_Rhodpsn_7TM"/>
</dbReference>
<evidence type="ECO:0000256" key="7">
    <source>
        <dbReference type="ARBA" id="ARBA00023224"/>
    </source>
</evidence>
<feature type="transmembrane region" description="Helical" evidence="10">
    <location>
        <begin position="123"/>
        <end position="143"/>
    </location>
</feature>
<dbReference type="PANTHER" id="PTHR24243:SF224">
    <property type="entry name" value="G-PROTEIN COUPLED RECEPTOR 19-RELATED"/>
    <property type="match status" value="1"/>
</dbReference>
<dbReference type="SUPFAM" id="SSF81321">
    <property type="entry name" value="Family A G protein-coupled receptor-like"/>
    <property type="match status" value="1"/>
</dbReference>
<evidence type="ECO:0000256" key="8">
    <source>
        <dbReference type="RuleBase" id="RU000688"/>
    </source>
</evidence>
<evidence type="ECO:0000256" key="1">
    <source>
        <dbReference type="ARBA" id="ARBA00004141"/>
    </source>
</evidence>
<name>A0AA39LPK1_9BILA</name>
<keyword evidence="4 8" id="KW-0297">G-protein coupled receptor</keyword>
<comment type="similarity">
    <text evidence="8">Belongs to the G-protein coupled receptor 1 family.</text>
</comment>
<dbReference type="GO" id="GO:0004930">
    <property type="term" value="F:G protein-coupled receptor activity"/>
    <property type="evidence" value="ECO:0007669"/>
    <property type="project" value="UniProtKB-KW"/>
</dbReference>
<evidence type="ECO:0000313" key="12">
    <source>
        <dbReference type="EMBL" id="KAK0404690.1"/>
    </source>
</evidence>
<keyword evidence="6 8" id="KW-0675">Receptor</keyword>
<feature type="region of interest" description="Disordered" evidence="9">
    <location>
        <begin position="260"/>
        <end position="279"/>
    </location>
</feature>
<keyword evidence="3 10" id="KW-1133">Transmembrane helix</keyword>
<evidence type="ECO:0000313" key="13">
    <source>
        <dbReference type="Proteomes" id="UP001175271"/>
    </source>
</evidence>
<keyword evidence="2 8" id="KW-0812">Transmembrane</keyword>
<organism evidence="12 13">
    <name type="scientific">Steinernema hermaphroditum</name>
    <dbReference type="NCBI Taxonomy" id="289476"/>
    <lineage>
        <taxon>Eukaryota</taxon>
        <taxon>Metazoa</taxon>
        <taxon>Ecdysozoa</taxon>
        <taxon>Nematoda</taxon>
        <taxon>Chromadorea</taxon>
        <taxon>Rhabditida</taxon>
        <taxon>Tylenchina</taxon>
        <taxon>Panagrolaimomorpha</taxon>
        <taxon>Strongyloidoidea</taxon>
        <taxon>Steinernematidae</taxon>
        <taxon>Steinernema</taxon>
    </lineage>
</organism>
<dbReference type="GO" id="GO:0005886">
    <property type="term" value="C:plasma membrane"/>
    <property type="evidence" value="ECO:0007669"/>
    <property type="project" value="TreeGrafter"/>
</dbReference>
<comment type="caution">
    <text evidence="12">The sequence shown here is derived from an EMBL/GenBank/DDBJ whole genome shotgun (WGS) entry which is preliminary data.</text>
</comment>
<feature type="transmembrane region" description="Helical" evidence="10">
    <location>
        <begin position="163"/>
        <end position="184"/>
    </location>
</feature>
<evidence type="ECO:0000256" key="9">
    <source>
        <dbReference type="SAM" id="MobiDB-lite"/>
    </source>
</evidence>
<evidence type="ECO:0000256" key="6">
    <source>
        <dbReference type="ARBA" id="ARBA00023170"/>
    </source>
</evidence>
<dbReference type="AlphaFoldDB" id="A0AA39LPK1"/>
<dbReference type="EMBL" id="JAUCMV010000004">
    <property type="protein sequence ID" value="KAK0404690.1"/>
    <property type="molecule type" value="Genomic_DNA"/>
</dbReference>
<keyword evidence="7 8" id="KW-0807">Transducer</keyword>
<dbReference type="Gene3D" id="1.20.1070.10">
    <property type="entry name" value="Rhodopsin 7-helix transmembrane proteins"/>
    <property type="match status" value="1"/>
</dbReference>
<accession>A0AA39LPK1</accession>
<evidence type="ECO:0000256" key="4">
    <source>
        <dbReference type="ARBA" id="ARBA00023040"/>
    </source>
</evidence>
<feature type="domain" description="G-protein coupled receptors family 1 profile" evidence="11">
    <location>
        <begin position="61"/>
        <end position="383"/>
    </location>
</feature>
<evidence type="ECO:0000256" key="5">
    <source>
        <dbReference type="ARBA" id="ARBA00023136"/>
    </source>
</evidence>
<dbReference type="Pfam" id="PF00001">
    <property type="entry name" value="7tm_1"/>
    <property type="match status" value="1"/>
</dbReference>
<dbReference type="InterPro" id="IPR000276">
    <property type="entry name" value="GPCR_Rhodpsn"/>
</dbReference>
<feature type="transmembrane region" description="Helical" evidence="10">
    <location>
        <begin position="225"/>
        <end position="247"/>
    </location>
</feature>
<protein>
    <recommendedName>
        <fullName evidence="11">G-protein coupled receptors family 1 profile domain-containing protein</fullName>
    </recommendedName>
</protein>
<dbReference type="PRINTS" id="PR00237">
    <property type="entry name" value="GPCRRHODOPSN"/>
</dbReference>